<evidence type="ECO:0000313" key="3">
    <source>
        <dbReference type="Proteomes" id="UP000185934"/>
    </source>
</evidence>
<reference evidence="3" key="1">
    <citation type="submission" date="2016-11" db="EMBL/GenBank/DDBJ databases">
        <title>Dehalogenimonas formicexedens sp. nov., a chlorinated alkane respiring bacterium isolated from contaminated groundwater.</title>
        <authorList>
            <person name="Key T.A."/>
            <person name="Bowman K.S."/>
            <person name="Lee I."/>
            <person name="Chun J."/>
            <person name="Albuquerque L."/>
            <person name="da Costa M.S."/>
            <person name="Rainey F.A."/>
            <person name="Moe W.M."/>
        </authorList>
    </citation>
    <scope>NUCLEOTIDE SEQUENCE [LARGE SCALE GENOMIC DNA]</scope>
    <source>
        <strain evidence="3">NSZ-14</strain>
    </source>
</reference>
<dbReference type="KEGG" id="dfo:Dform_01807"/>
<accession>A0A1P8F9I1</accession>
<keyword evidence="1" id="KW-0812">Transmembrane</keyword>
<feature type="transmembrane region" description="Helical" evidence="1">
    <location>
        <begin position="474"/>
        <end position="492"/>
    </location>
</feature>
<protein>
    <submittedName>
        <fullName evidence="2">Uncharacterized protein</fullName>
    </submittedName>
</protein>
<organism evidence="2 3">
    <name type="scientific">Dehalogenimonas formicexedens</name>
    <dbReference type="NCBI Taxonomy" id="1839801"/>
    <lineage>
        <taxon>Bacteria</taxon>
        <taxon>Bacillati</taxon>
        <taxon>Chloroflexota</taxon>
        <taxon>Dehalococcoidia</taxon>
        <taxon>Dehalococcoidales</taxon>
        <taxon>Dehalococcoidaceae</taxon>
        <taxon>Dehalogenimonas</taxon>
    </lineage>
</organism>
<evidence type="ECO:0000313" key="2">
    <source>
        <dbReference type="EMBL" id="APV45126.1"/>
    </source>
</evidence>
<dbReference type="Proteomes" id="UP000185934">
    <property type="component" value="Chromosome"/>
</dbReference>
<sequence>MKRSLFGFVSGIFALGLLLLGGPSPHQVAALDPFEYFSVSYGSTISPSEVSPGQSFNITITGTAVCTKNLPFAPGNAVVTGRIIAQNEGGTQIILSNSYTVNMGGFPTKAGQSMNASETVSVSLPPGSPTGRYTLRGELIEAKVQIVIWFDVSSYLPSSEDFGSILLVSPPTSGGGGGGFGSQLVGIGLSGTSPFMDGNGKAMTAGDIHTVDNIVSLGIPVGTTVWNAAGAAQPFLSAVIQSEPPQAPPQHALVLAFEMGPSGVTFNPAASLTMTYTEDQVPPGTKEAELYIAWWNGSQWVKLEGNVDAVANTVSVKISHFTTFALIAPPAPPPPPPTLKISTPASGAEFDLNNITLSINVESLKLVAAGRPNTYGEGRIVYYLDVTIPTAAGKSALSTPGSYKESQSTSNTWSDLAYGTHTLGVQLVQNDGTPFSSAVFATVSVTIKDPAELQTPAIPAPTPLPPSVETRTNWIVIITLMIALALGVVLYWRARKPRD</sequence>
<gene>
    <name evidence="2" type="ORF">Dform_01807</name>
</gene>
<keyword evidence="3" id="KW-1185">Reference proteome</keyword>
<dbReference type="EMBL" id="CP018258">
    <property type="protein sequence ID" value="APV45126.1"/>
    <property type="molecule type" value="Genomic_DNA"/>
</dbReference>
<keyword evidence="1" id="KW-0472">Membrane</keyword>
<keyword evidence="1" id="KW-1133">Transmembrane helix</keyword>
<proteinExistence type="predicted"/>
<name>A0A1P8F9I1_9CHLR</name>
<dbReference type="STRING" id="1839801.Dform_01807"/>
<dbReference type="AlphaFoldDB" id="A0A1P8F9I1"/>
<evidence type="ECO:0000256" key="1">
    <source>
        <dbReference type="SAM" id="Phobius"/>
    </source>
</evidence>